<keyword evidence="1" id="KW-1133">Transmembrane helix</keyword>
<reference evidence="2" key="1">
    <citation type="journal article" date="2016" name="Proc. Natl. Acad. Sci. U.S.A.">
        <title>Lipid metabolic changes in an early divergent fungus govern the establishment of a mutualistic symbiosis with endobacteria.</title>
        <authorList>
            <person name="Lastovetsky O.A."/>
            <person name="Gaspar M.L."/>
            <person name="Mondo S.J."/>
            <person name="LaButti K.M."/>
            <person name="Sandor L."/>
            <person name="Grigoriev I.V."/>
            <person name="Henry S.A."/>
            <person name="Pawlowska T.E."/>
        </authorList>
    </citation>
    <scope>NUCLEOTIDE SEQUENCE [LARGE SCALE GENOMIC DNA]</scope>
    <source>
        <strain evidence="2">ATCC 52814</strain>
    </source>
</reference>
<dbReference type="AlphaFoldDB" id="A0A1X0QVH3"/>
<organism evidence="2">
    <name type="scientific">Rhizopus microsporus var. microsporus</name>
    <dbReference type="NCBI Taxonomy" id="86635"/>
    <lineage>
        <taxon>Eukaryota</taxon>
        <taxon>Fungi</taxon>
        <taxon>Fungi incertae sedis</taxon>
        <taxon>Mucoromycota</taxon>
        <taxon>Mucoromycotina</taxon>
        <taxon>Mucoromycetes</taxon>
        <taxon>Mucorales</taxon>
        <taxon>Mucorineae</taxon>
        <taxon>Rhizopodaceae</taxon>
        <taxon>Rhizopus</taxon>
    </lineage>
</organism>
<feature type="transmembrane region" description="Helical" evidence="1">
    <location>
        <begin position="157"/>
        <end position="175"/>
    </location>
</feature>
<name>A0A1X0QVH3_RHIZD</name>
<evidence type="ECO:0000313" key="2">
    <source>
        <dbReference type="EMBL" id="ORE03718.1"/>
    </source>
</evidence>
<dbReference type="EMBL" id="KV921994">
    <property type="protein sequence ID" value="ORE03718.1"/>
    <property type="molecule type" value="Genomic_DNA"/>
</dbReference>
<accession>A0A1X0QVH3</accession>
<keyword evidence="1" id="KW-0472">Membrane</keyword>
<keyword evidence="1" id="KW-0812">Transmembrane</keyword>
<dbReference type="OrthoDB" id="2270519at2759"/>
<dbReference type="VEuPathDB" id="FungiDB:BCV72DRAFT_244191"/>
<gene>
    <name evidence="2" type="ORF">BCV72DRAFT_244191</name>
</gene>
<evidence type="ECO:0000256" key="1">
    <source>
        <dbReference type="SAM" id="Phobius"/>
    </source>
</evidence>
<sequence>MISVRLLHVLKKDYFAKIIERIVFLLHDHQTEIRNLKQQEFTVIGYARKSKSGEDVETRTRLLNLMCKRLKERSLVDHVFVSYASQGNDQLAKRDLKQTSETYKGLHAEGSTQDMMRFITNTEKVCLVVLDYAGLSTNSNDLYENLLRRTINILTKFHFFIATLATIISMCTHILNKQPFGNRT</sequence>
<dbReference type="Proteomes" id="UP000242414">
    <property type="component" value="Unassembled WGS sequence"/>
</dbReference>
<proteinExistence type="predicted"/>
<protein>
    <submittedName>
        <fullName evidence="2">Uncharacterized protein</fullName>
    </submittedName>
</protein>